<dbReference type="Proteomes" id="UP000244906">
    <property type="component" value="Unassembled WGS sequence"/>
</dbReference>
<evidence type="ECO:0000313" key="5">
    <source>
        <dbReference type="Proteomes" id="UP000244906"/>
    </source>
</evidence>
<dbReference type="EMBL" id="QDDL01000002">
    <property type="protein sequence ID" value="PVZ70675.1"/>
    <property type="molecule type" value="Genomic_DNA"/>
</dbReference>
<dbReference type="InterPro" id="IPR019257">
    <property type="entry name" value="MeTrfase_dom"/>
</dbReference>
<dbReference type="OrthoDB" id="5289726at2"/>
<keyword evidence="2 4" id="KW-0808">Transferase</keyword>
<keyword evidence="5" id="KW-1185">Reference proteome</keyword>
<dbReference type="InterPro" id="IPR017804">
    <property type="entry name" value="MeTrfase_EgtD-like"/>
</dbReference>
<dbReference type="PANTHER" id="PTHR43397:SF1">
    <property type="entry name" value="ERGOTHIONEINE BIOSYNTHESIS PROTEIN 1"/>
    <property type="match status" value="1"/>
</dbReference>
<evidence type="ECO:0000256" key="2">
    <source>
        <dbReference type="ARBA" id="ARBA00022679"/>
    </source>
</evidence>
<dbReference type="PIRSF" id="PIRSF018005">
    <property type="entry name" value="UCP018005"/>
    <property type="match status" value="1"/>
</dbReference>
<gene>
    <name evidence="4" type="primary">egtD</name>
    <name evidence="4" type="ORF">DC094_06570</name>
</gene>
<dbReference type="NCBIfam" id="TIGR03438">
    <property type="entry name" value="egtD_ergothio"/>
    <property type="match status" value="1"/>
</dbReference>
<proteinExistence type="predicted"/>
<protein>
    <submittedName>
        <fullName evidence="4">L-histidine N(Alpha)-methyltransferase</fullName>
    </submittedName>
</protein>
<dbReference type="InterPro" id="IPR029063">
    <property type="entry name" value="SAM-dependent_MTases_sf"/>
</dbReference>
<dbReference type="PANTHER" id="PTHR43397">
    <property type="entry name" value="ERGOTHIONEINE BIOSYNTHESIS PROTEIN 1"/>
    <property type="match status" value="1"/>
</dbReference>
<comment type="caution">
    <text evidence="4">The sequence shown here is derived from an EMBL/GenBank/DDBJ whole genome shotgun (WGS) entry which is preliminary data.</text>
</comment>
<keyword evidence="1 4" id="KW-0489">Methyltransferase</keyword>
<dbReference type="InterPro" id="IPR051128">
    <property type="entry name" value="EgtD_Methyltrsf_superfamily"/>
</dbReference>
<dbReference type="SUPFAM" id="SSF53335">
    <property type="entry name" value="S-adenosyl-L-methionine-dependent methyltransferases"/>
    <property type="match status" value="1"/>
</dbReference>
<name>A0A2V1GW88_9GAMM</name>
<evidence type="ECO:0000259" key="3">
    <source>
        <dbReference type="Pfam" id="PF10017"/>
    </source>
</evidence>
<dbReference type="AlphaFoldDB" id="A0A2V1GW88"/>
<dbReference type="InterPro" id="IPR035094">
    <property type="entry name" value="EgtD"/>
</dbReference>
<evidence type="ECO:0000256" key="1">
    <source>
        <dbReference type="ARBA" id="ARBA00022603"/>
    </source>
</evidence>
<feature type="domain" description="Histidine-specific methyltransferase SAM-dependent" evidence="3">
    <location>
        <begin position="29"/>
        <end position="327"/>
    </location>
</feature>
<dbReference type="GO" id="GO:0032259">
    <property type="term" value="P:methylation"/>
    <property type="evidence" value="ECO:0007669"/>
    <property type="project" value="UniProtKB-KW"/>
</dbReference>
<evidence type="ECO:0000313" key="4">
    <source>
        <dbReference type="EMBL" id="PVZ70675.1"/>
    </source>
</evidence>
<organism evidence="4 5">
    <name type="scientific">Pelagibaculum spongiae</name>
    <dbReference type="NCBI Taxonomy" id="2080658"/>
    <lineage>
        <taxon>Bacteria</taxon>
        <taxon>Pseudomonadati</taxon>
        <taxon>Pseudomonadota</taxon>
        <taxon>Gammaproteobacteria</taxon>
        <taxon>Oceanospirillales</taxon>
        <taxon>Pelagibaculum</taxon>
    </lineage>
</organism>
<sequence length="328" mass="37490">MTENLQPNLQQHTADFQFHDFAPKSEDLSQAIQSGWSEKPKNISPKFFYDQRGSQLFDKICQLDEYYVTRTEIMLLEKHANEIAKNIGDNSCLIEMGSGSSKKIRLILEALRPALYMPIDISREHLIESASLLAKDYSWLKINAVCLDYSEQWNLPDETPRLNRAAFFPGSSIGNFHPLQASQLLQQMSQALGKGGKIIIGVDLKKPEKQLNAAYNDKNGITAEFNKNLLHRINRELFCDINPDSFSHNAFYSHSHNRIEMHLVSNQQQVISIQGIDYHFDKGESIHTECSYKYSASDFQQLAVNSGLTPLKCWIDNEAKFSIHLLEY</sequence>
<dbReference type="Gene3D" id="3.40.50.150">
    <property type="entry name" value="Vaccinia Virus protein VP39"/>
    <property type="match status" value="1"/>
</dbReference>
<accession>A0A2V1GW88</accession>
<dbReference type="GO" id="GO:0008168">
    <property type="term" value="F:methyltransferase activity"/>
    <property type="evidence" value="ECO:0007669"/>
    <property type="project" value="UniProtKB-KW"/>
</dbReference>
<reference evidence="4 5" key="1">
    <citation type="submission" date="2018-04" db="EMBL/GenBank/DDBJ databases">
        <title>Thalassorhabdus spongiae gen. nov., sp. nov., isolated from a marine sponge in South-West Iceland.</title>
        <authorList>
            <person name="Knobloch S."/>
            <person name="Daussin A."/>
            <person name="Johannsson R."/>
            <person name="Marteinsson V.T."/>
        </authorList>
    </citation>
    <scope>NUCLEOTIDE SEQUENCE [LARGE SCALE GENOMIC DNA]</scope>
    <source>
        <strain evidence="4 5">Hp12</strain>
    </source>
</reference>
<dbReference type="Pfam" id="PF10017">
    <property type="entry name" value="Methyltransf_33"/>
    <property type="match status" value="1"/>
</dbReference>